<evidence type="ECO:0000256" key="1">
    <source>
        <dbReference type="ARBA" id="ARBA00022553"/>
    </source>
</evidence>
<dbReference type="AlphaFoldDB" id="A0AAV6UNI9"/>
<evidence type="ECO:0000256" key="2">
    <source>
        <dbReference type="ARBA" id="ARBA00022737"/>
    </source>
</evidence>
<evidence type="ECO:0000313" key="7">
    <source>
        <dbReference type="Proteomes" id="UP000827092"/>
    </source>
</evidence>
<dbReference type="InterPro" id="IPR002048">
    <property type="entry name" value="EF_hand_dom"/>
</dbReference>
<dbReference type="SMART" id="SM00054">
    <property type="entry name" value="EFh"/>
    <property type="match status" value="3"/>
</dbReference>
<dbReference type="PANTHER" id="PTHR20875:SF2">
    <property type="entry name" value="EF-HAND CALCIUM-BINDING DOMAIN-CONTAINING PROTEIN 6"/>
    <property type="match status" value="1"/>
</dbReference>
<reference evidence="6 7" key="1">
    <citation type="journal article" date="2022" name="Nat. Ecol. Evol.">
        <title>A masculinizing supergene underlies an exaggerated male reproductive morph in a spider.</title>
        <authorList>
            <person name="Hendrickx F."/>
            <person name="De Corte Z."/>
            <person name="Sonet G."/>
            <person name="Van Belleghem S.M."/>
            <person name="Kostlbacher S."/>
            <person name="Vangestel C."/>
        </authorList>
    </citation>
    <scope>NUCLEOTIDE SEQUENCE [LARGE SCALE GENOMIC DNA]</scope>
    <source>
        <strain evidence="6">W744_W776</strain>
    </source>
</reference>
<feature type="domain" description="EF-hand" evidence="5">
    <location>
        <begin position="229"/>
        <end position="253"/>
    </location>
</feature>
<proteinExistence type="predicted"/>
<dbReference type="Proteomes" id="UP000827092">
    <property type="component" value="Unassembled WGS sequence"/>
</dbReference>
<keyword evidence="3" id="KW-0106">Calcium</keyword>
<dbReference type="Pfam" id="PF13499">
    <property type="entry name" value="EF-hand_7"/>
    <property type="match status" value="1"/>
</dbReference>
<dbReference type="Gene3D" id="1.10.238.10">
    <property type="entry name" value="EF-hand"/>
    <property type="match status" value="6"/>
</dbReference>
<keyword evidence="2" id="KW-0677">Repeat</keyword>
<organism evidence="6 7">
    <name type="scientific">Oedothorax gibbosus</name>
    <dbReference type="NCBI Taxonomy" id="931172"/>
    <lineage>
        <taxon>Eukaryota</taxon>
        <taxon>Metazoa</taxon>
        <taxon>Ecdysozoa</taxon>
        <taxon>Arthropoda</taxon>
        <taxon>Chelicerata</taxon>
        <taxon>Arachnida</taxon>
        <taxon>Araneae</taxon>
        <taxon>Araneomorphae</taxon>
        <taxon>Entelegynae</taxon>
        <taxon>Araneoidea</taxon>
        <taxon>Linyphiidae</taxon>
        <taxon>Erigoninae</taxon>
        <taxon>Oedothorax</taxon>
    </lineage>
</organism>
<evidence type="ECO:0000256" key="3">
    <source>
        <dbReference type="ARBA" id="ARBA00022837"/>
    </source>
</evidence>
<evidence type="ECO:0000259" key="5">
    <source>
        <dbReference type="PROSITE" id="PS50222"/>
    </source>
</evidence>
<sequence>MDGIAINVQLEDHCCKDEELCEDKAEELSEDISCDCRDNQEHHCCEDEETQADNCCKNEETNLCSKDEERSTQRSVSPTFSRIASSASVSSIASFPEYDLKPNMKMSDVKNRLAELISSKGGDLIQACRNFDRRNTNKIPKAQFRQVLRTFCFPITSAQFDALSKEVNLNDFGKINYNDFFTKLSNKKSIPTPKSSEKISDDLPVDEVELRIKEKIKSRLYDVIRAFWLFDINKDGNIQKAEMRRIIRNYCFDLSEDLFNDLWKTYDPKSTGLVKYTDFLIKLGINADRYEKYMPTETVAHALCWSDKKAKDFMDDVGCESRSRRAAMENRDDPSIQGLPMEEILVIFSDRIQRRSDDLKNAFCVFDIEKNGEITLSDFREIIKYYAMPLSPGLFNQIWRRLGICTTPDSKLNYLDFLNDYCKPESKTKVSCQRKSEKLDCYPVVQRIKNHVIDPDARLRSVFTKISPEKGWQVTRQELKKALETGLDFRLTDDEFKELTTILDPANTNVINCSDFLRVFNQPCDRKLNVVENTSSVDESFDAEKYKELTGKRLYDRIKHHLNKNRLNIERAILVCDPYQNGFLPAEKLHTILNGFCFPLTDEQFKDLISGMRMYGDGINCKEFLDAFKKQPEEDTKKWVSTVKKLSTFKSRCPPELPIEEAEQMLRECVVSRKTAMLKDFEALDVCNVGVACKEDARSVLNKFSFRFNDKQFQALWDKFPVNKYDQLVYNQFLEEFDNLNIQENETKKTSSSKSTSSTSSTARLSTVTSSKSSINKNDKGPGSVEPKASFKQNKISKPVNENRKSAKEILYENAPQLKPIFEAMEPAIIRNYRAIRFYLRRADPKVTGTVLFEVLQNVLEKYGIHFNNENQFHILEYFDSNLNGKINYRDFLRVFVWFA</sequence>
<evidence type="ECO:0000313" key="6">
    <source>
        <dbReference type="EMBL" id="KAG8185328.1"/>
    </source>
</evidence>
<dbReference type="Pfam" id="PF08976">
    <property type="entry name" value="EF-hand_11"/>
    <property type="match status" value="2"/>
</dbReference>
<comment type="caution">
    <text evidence="6">The sequence shown here is derived from an EMBL/GenBank/DDBJ whole genome shotgun (WGS) entry which is preliminary data.</text>
</comment>
<dbReference type="FunFam" id="1.10.238.10:FF:000121">
    <property type="entry name" value="EF-hand calcium-binding domain-containing protein 6"/>
    <property type="match status" value="1"/>
</dbReference>
<dbReference type="SUPFAM" id="SSF47473">
    <property type="entry name" value="EF-hand"/>
    <property type="match status" value="4"/>
</dbReference>
<feature type="region of interest" description="Disordered" evidence="4">
    <location>
        <begin position="745"/>
        <end position="798"/>
    </location>
</feature>
<dbReference type="EMBL" id="JAFNEN010000339">
    <property type="protein sequence ID" value="KAG8185328.1"/>
    <property type="molecule type" value="Genomic_DNA"/>
</dbReference>
<keyword evidence="7" id="KW-1185">Reference proteome</keyword>
<feature type="domain" description="EF-hand" evidence="5">
    <location>
        <begin position="354"/>
        <end position="389"/>
    </location>
</feature>
<dbReference type="PANTHER" id="PTHR20875">
    <property type="entry name" value="EF-HAND CALCIUM-BINDING DOMAIN-CONTAINING PROTEIN 6-RELATED"/>
    <property type="match status" value="1"/>
</dbReference>
<evidence type="ECO:0000256" key="4">
    <source>
        <dbReference type="SAM" id="MobiDB-lite"/>
    </source>
</evidence>
<feature type="compositionally biased region" description="Low complexity" evidence="4">
    <location>
        <begin position="750"/>
        <end position="771"/>
    </location>
</feature>
<dbReference type="InterPro" id="IPR015070">
    <property type="entry name" value="EF_hand_DJBP"/>
</dbReference>
<dbReference type="PROSITE" id="PS00018">
    <property type="entry name" value="EF_HAND_1"/>
    <property type="match status" value="1"/>
</dbReference>
<name>A0AAV6UNI9_9ARAC</name>
<dbReference type="InterPro" id="IPR052603">
    <property type="entry name" value="EFCB6"/>
</dbReference>
<dbReference type="GO" id="GO:0005509">
    <property type="term" value="F:calcium ion binding"/>
    <property type="evidence" value="ECO:0007669"/>
    <property type="project" value="InterPro"/>
</dbReference>
<accession>A0AAV6UNI9</accession>
<keyword evidence="1" id="KW-0597">Phosphoprotein</keyword>
<dbReference type="PROSITE" id="PS50222">
    <property type="entry name" value="EF_HAND_2"/>
    <property type="match status" value="2"/>
</dbReference>
<protein>
    <recommendedName>
        <fullName evidence="5">EF-hand domain-containing protein</fullName>
    </recommendedName>
</protein>
<dbReference type="InterPro" id="IPR018247">
    <property type="entry name" value="EF_Hand_1_Ca_BS"/>
</dbReference>
<dbReference type="InterPro" id="IPR011992">
    <property type="entry name" value="EF-hand-dom_pair"/>
</dbReference>
<gene>
    <name evidence="6" type="ORF">JTE90_008233</name>
</gene>